<name>A0A4D4L9Q7_STRVO</name>
<dbReference type="Pfam" id="PF07739">
    <property type="entry name" value="TipAS"/>
    <property type="match status" value="1"/>
</dbReference>
<feature type="domain" description="TipAS antibiotic-recognition" evidence="1">
    <location>
        <begin position="2"/>
        <end position="70"/>
    </location>
</feature>
<accession>A0A4D4L9Q7</accession>
<organism evidence="2 3">
    <name type="scientific">Streptomyces violaceusniger</name>
    <dbReference type="NCBI Taxonomy" id="68280"/>
    <lineage>
        <taxon>Bacteria</taxon>
        <taxon>Bacillati</taxon>
        <taxon>Actinomycetota</taxon>
        <taxon>Actinomycetes</taxon>
        <taxon>Kitasatosporales</taxon>
        <taxon>Streptomycetaceae</taxon>
        <taxon>Streptomyces</taxon>
        <taxon>Streptomyces violaceusniger group</taxon>
    </lineage>
</organism>
<gene>
    <name evidence="2" type="ORF">SVIO_053620</name>
</gene>
<dbReference type="EMBL" id="BJHW01000001">
    <property type="protein sequence ID" value="GDY54739.1"/>
    <property type="molecule type" value="Genomic_DNA"/>
</dbReference>
<reference evidence="2 3" key="1">
    <citation type="journal article" date="2020" name="Int. J. Syst. Evol. Microbiol.">
        <title>Reclassification of Streptomyces castelarensis and Streptomyces sporoclivatus as later heterotypic synonyms of Streptomyces antimycoticus.</title>
        <authorList>
            <person name="Komaki H."/>
            <person name="Tamura T."/>
        </authorList>
    </citation>
    <scope>NUCLEOTIDE SEQUENCE [LARGE SCALE GENOMIC DNA]</scope>
    <source>
        <strain evidence="2 3">NBRC 13459</strain>
    </source>
</reference>
<evidence type="ECO:0000259" key="1">
    <source>
        <dbReference type="Pfam" id="PF07739"/>
    </source>
</evidence>
<evidence type="ECO:0000313" key="2">
    <source>
        <dbReference type="EMBL" id="GDY54739.1"/>
    </source>
</evidence>
<dbReference type="AlphaFoldDB" id="A0A4D4L9Q7"/>
<dbReference type="SUPFAM" id="SSF89082">
    <property type="entry name" value="Antibiotic binding domain of TipA-like multidrug resistance regulators"/>
    <property type="match status" value="1"/>
</dbReference>
<sequence>MGAGTPPESEAAMDLAEEHRQWISRNHYECGHEMHTCLGRMYVSDHRFTENFDKVGPGLAGYLRDAILANAERHG</sequence>
<dbReference type="InterPro" id="IPR012925">
    <property type="entry name" value="TipAS_dom"/>
</dbReference>
<comment type="caution">
    <text evidence="2">The sequence shown here is derived from an EMBL/GenBank/DDBJ whole genome shotgun (WGS) entry which is preliminary data.</text>
</comment>
<dbReference type="InterPro" id="IPR036244">
    <property type="entry name" value="TipA-like_antibiotic-bd"/>
</dbReference>
<dbReference type="Proteomes" id="UP000301309">
    <property type="component" value="Unassembled WGS sequence"/>
</dbReference>
<dbReference type="Gene3D" id="1.10.490.50">
    <property type="entry name" value="Antibiotic binding domain of TipA-like multidrug resistance regulators"/>
    <property type="match status" value="1"/>
</dbReference>
<keyword evidence="3" id="KW-1185">Reference proteome</keyword>
<protein>
    <recommendedName>
        <fullName evidence="1">TipAS antibiotic-recognition domain-containing protein</fullName>
    </recommendedName>
</protein>
<proteinExistence type="predicted"/>
<evidence type="ECO:0000313" key="3">
    <source>
        <dbReference type="Proteomes" id="UP000301309"/>
    </source>
</evidence>